<keyword evidence="3" id="KW-0472">Membrane</keyword>
<dbReference type="PANTHER" id="PTHR30487">
    <property type="entry name" value="TYPE 4 PREPILIN-LIKE PROTEINS LEADER PEPTIDE-PROCESSING ENZYME"/>
    <property type="match status" value="1"/>
</dbReference>
<dbReference type="PANTHER" id="PTHR30487:SF0">
    <property type="entry name" value="PREPILIN LEADER PEPTIDASE_N-METHYLTRANSFERASE-RELATED"/>
    <property type="match status" value="1"/>
</dbReference>
<evidence type="ECO:0000256" key="3">
    <source>
        <dbReference type="SAM" id="Phobius"/>
    </source>
</evidence>
<evidence type="ECO:0000256" key="2">
    <source>
        <dbReference type="RuleBase" id="RU003793"/>
    </source>
</evidence>
<keyword evidence="3" id="KW-1133">Transmembrane helix</keyword>
<accession>A0AAD0PWD8</accession>
<organism evidence="5 6">
    <name type="scientific">Pseudomonas amygdali pv. lachrymans str. M301315</name>
    <dbReference type="NCBI Taxonomy" id="629260"/>
    <lineage>
        <taxon>Bacteria</taxon>
        <taxon>Pseudomonadati</taxon>
        <taxon>Pseudomonadota</taxon>
        <taxon>Gammaproteobacteria</taxon>
        <taxon>Pseudomonadales</taxon>
        <taxon>Pseudomonadaceae</taxon>
        <taxon>Pseudomonas</taxon>
        <taxon>Pseudomonas amygdali</taxon>
    </lineage>
</organism>
<feature type="transmembrane region" description="Helical" evidence="3">
    <location>
        <begin position="223"/>
        <end position="243"/>
    </location>
</feature>
<feature type="transmembrane region" description="Helical" evidence="3">
    <location>
        <begin position="74"/>
        <end position="92"/>
    </location>
</feature>
<evidence type="ECO:0000256" key="1">
    <source>
        <dbReference type="ARBA" id="ARBA00005801"/>
    </source>
</evidence>
<dbReference type="Pfam" id="PF01478">
    <property type="entry name" value="Peptidase_A24"/>
    <property type="match status" value="1"/>
</dbReference>
<feature type="transmembrane region" description="Helical" evidence="3">
    <location>
        <begin position="147"/>
        <end position="168"/>
    </location>
</feature>
<dbReference type="InterPro" id="IPR050882">
    <property type="entry name" value="Prepilin_peptidase/N-MTase"/>
</dbReference>
<dbReference type="InterPro" id="IPR000045">
    <property type="entry name" value="Prepilin_IV_endopep_pep"/>
</dbReference>
<sequence>MWLLNLAAAAALGLLAGRFLNWLSGALIHAMEMQWQQETQAQAILERQPGLVSLIWRQKLPAAKWVSSWPVSKASVLMSVATGMLFMTPFLLGANHQQLLLVPMGVLMLLMLRVDLEHFVLPDVLVFTLLWSGLLWAAAFNPEPQKAVIAAFGAYVALYALAEGYSALRKIQMMGHGDYKLFAALAAWLDYPMIPMLLLGASVTMIALWLAHYRRHEQAEMPFGPALILAGAALIITTTQPWLAVAS</sequence>
<reference evidence="5 6" key="1">
    <citation type="journal article" date="2011" name="PLoS Pathog.">
        <title>Dynamic evolution of pathogenicity revealed by sequencing and comparative genomics of 19 Pseudomonas syringae isolates.</title>
        <authorList>
            <person name="Baltrus D.A."/>
            <person name="Nishimura M.T."/>
            <person name="Romanchuk A."/>
            <person name="Chang J.H."/>
            <person name="Mukhtar M.S."/>
            <person name="Cherkis K."/>
            <person name="Roach J."/>
            <person name="Grant S.R."/>
            <person name="Jones C.D."/>
            <person name="Dangl J.L."/>
        </authorList>
    </citation>
    <scope>NUCLEOTIDE SEQUENCE [LARGE SCALE GENOMIC DNA]</scope>
    <source>
        <strain evidence="5 6">M301315</strain>
    </source>
</reference>
<keyword evidence="5" id="KW-0614">Plasmid</keyword>
<dbReference type="GO" id="GO:0004190">
    <property type="term" value="F:aspartic-type endopeptidase activity"/>
    <property type="evidence" value="ECO:0007669"/>
    <property type="project" value="InterPro"/>
</dbReference>
<evidence type="ECO:0000313" key="6">
    <source>
        <dbReference type="Proteomes" id="UP000006426"/>
    </source>
</evidence>
<proteinExistence type="inferred from homology"/>
<evidence type="ECO:0000313" key="5">
    <source>
        <dbReference type="EMBL" id="AXH59957.1"/>
    </source>
</evidence>
<evidence type="ECO:0000259" key="4">
    <source>
        <dbReference type="Pfam" id="PF01478"/>
    </source>
</evidence>
<name>A0AAD0PWD8_PSEAV</name>
<geneLocation type="plasmid" evidence="6">
    <name>pmppla107</name>
</geneLocation>
<dbReference type="PRINTS" id="PR00864">
    <property type="entry name" value="PREPILNPTASE"/>
</dbReference>
<dbReference type="EMBL" id="CP031226">
    <property type="protein sequence ID" value="AXH59957.1"/>
    <property type="molecule type" value="Genomic_DNA"/>
</dbReference>
<dbReference type="InterPro" id="IPR014032">
    <property type="entry name" value="Peptidase_A24A_bac"/>
</dbReference>
<dbReference type="AlphaFoldDB" id="A0AAD0PWD8"/>
<dbReference type="Gene3D" id="1.20.120.1220">
    <property type="match status" value="1"/>
</dbReference>
<dbReference type="RefSeq" id="WP_005741721.1">
    <property type="nucleotide sequence ID" value="NZ_CP031226.1"/>
</dbReference>
<dbReference type="Proteomes" id="UP000006426">
    <property type="component" value="Plasmid pmppla107"/>
</dbReference>
<dbReference type="GeneID" id="39474669"/>
<gene>
    <name evidence="5" type="ORF">PLA107_032545</name>
</gene>
<dbReference type="GO" id="GO:0006465">
    <property type="term" value="P:signal peptide processing"/>
    <property type="evidence" value="ECO:0007669"/>
    <property type="project" value="TreeGrafter"/>
</dbReference>
<protein>
    <submittedName>
        <fullName evidence="5">Prepilin peptidase</fullName>
    </submittedName>
</protein>
<feature type="domain" description="Prepilin type IV endopeptidase peptidase" evidence="4">
    <location>
        <begin position="106"/>
        <end position="209"/>
    </location>
</feature>
<comment type="similarity">
    <text evidence="1 2">Belongs to the peptidase A24 family.</text>
</comment>
<feature type="transmembrane region" description="Helical" evidence="3">
    <location>
        <begin position="120"/>
        <end position="140"/>
    </location>
</feature>
<dbReference type="GO" id="GO:0005886">
    <property type="term" value="C:plasma membrane"/>
    <property type="evidence" value="ECO:0007669"/>
    <property type="project" value="TreeGrafter"/>
</dbReference>
<feature type="transmembrane region" description="Helical" evidence="3">
    <location>
        <begin position="188"/>
        <end position="211"/>
    </location>
</feature>
<keyword evidence="3" id="KW-0812">Transmembrane</keyword>